<keyword evidence="1" id="KW-1133">Transmembrane helix</keyword>
<keyword evidence="1" id="KW-0812">Transmembrane</keyword>
<organism evidence="2 3">
    <name type="scientific">Paracoccidioides lutzii (strain ATCC MYA-826 / Pb01)</name>
    <name type="common">Paracoccidioides brasiliensis</name>
    <dbReference type="NCBI Taxonomy" id="502779"/>
    <lineage>
        <taxon>Eukaryota</taxon>
        <taxon>Fungi</taxon>
        <taxon>Dikarya</taxon>
        <taxon>Ascomycota</taxon>
        <taxon>Pezizomycotina</taxon>
        <taxon>Eurotiomycetes</taxon>
        <taxon>Eurotiomycetidae</taxon>
        <taxon>Onygenales</taxon>
        <taxon>Ajellomycetaceae</taxon>
        <taxon>Paracoccidioides</taxon>
    </lineage>
</organism>
<feature type="transmembrane region" description="Helical" evidence="1">
    <location>
        <begin position="12"/>
        <end position="33"/>
    </location>
</feature>
<dbReference type="VEuPathDB" id="FungiDB:PAAG_11500"/>
<keyword evidence="3" id="KW-1185">Reference proteome</keyword>
<dbReference type="HOGENOM" id="CLU_2655148_0_0_1"/>
<proteinExistence type="predicted"/>
<dbReference type="GeneID" id="26970478"/>
<keyword evidence="1" id="KW-0472">Membrane</keyword>
<dbReference type="KEGG" id="pbl:PAAG_11500"/>
<sequence>MPLLTLTHTVSGPPLTIMFSVSPLIMSSTVLVLPPTSSSRSNRWAEEEQEVDPPRYALKVDPFRPQPYSVAHVDPI</sequence>
<name>A0A0A2V617_PARBA</name>
<dbReference type="EMBL" id="KN293996">
    <property type="protein sequence ID" value="KGQ01777.1"/>
    <property type="molecule type" value="Genomic_DNA"/>
</dbReference>
<reference evidence="2 3" key="1">
    <citation type="journal article" date="2011" name="PLoS Genet.">
        <title>Comparative genomic analysis of human fungal pathogens causing paracoccidioidomycosis.</title>
        <authorList>
            <person name="Desjardins C.A."/>
            <person name="Champion M.D."/>
            <person name="Holder J.W."/>
            <person name="Muszewska A."/>
            <person name="Goldberg J."/>
            <person name="Bailao A.M."/>
            <person name="Brigido M.M."/>
            <person name="Ferreira M.E."/>
            <person name="Garcia A.M."/>
            <person name="Grynberg M."/>
            <person name="Gujja S."/>
            <person name="Heiman D.I."/>
            <person name="Henn M.R."/>
            <person name="Kodira C.D."/>
            <person name="Leon-Narvaez H."/>
            <person name="Longo L.V."/>
            <person name="Ma L.J."/>
            <person name="Malavazi I."/>
            <person name="Matsuo A.L."/>
            <person name="Morais F.V."/>
            <person name="Pereira M."/>
            <person name="Rodriguez-Brito S."/>
            <person name="Sakthikumar S."/>
            <person name="Salem-Izacc S.M."/>
            <person name="Sykes S.M."/>
            <person name="Teixeira M.M."/>
            <person name="Vallejo M.C."/>
            <person name="Walter M.E."/>
            <person name="Yandava C."/>
            <person name="Young S."/>
            <person name="Zeng Q."/>
            <person name="Zucker J."/>
            <person name="Felipe M.S."/>
            <person name="Goldman G.H."/>
            <person name="Haas B.J."/>
            <person name="McEwen J.G."/>
            <person name="Nino-Vega G."/>
            <person name="Puccia R."/>
            <person name="San-Blas G."/>
            <person name="Soares C.M."/>
            <person name="Birren B.W."/>
            <person name="Cuomo C.A."/>
        </authorList>
    </citation>
    <scope>NUCLEOTIDE SEQUENCE [LARGE SCALE GENOMIC DNA]</scope>
    <source>
        <strain evidence="3">ATCC MYA-826 / Pb01</strain>
    </source>
</reference>
<evidence type="ECO:0000256" key="1">
    <source>
        <dbReference type="SAM" id="Phobius"/>
    </source>
</evidence>
<dbReference type="RefSeq" id="XP_015703272.1">
    <property type="nucleotide sequence ID" value="XM_015847140.1"/>
</dbReference>
<evidence type="ECO:0000313" key="2">
    <source>
        <dbReference type="EMBL" id="KGQ01777.1"/>
    </source>
</evidence>
<dbReference type="Proteomes" id="UP000002059">
    <property type="component" value="Partially assembled WGS sequence"/>
</dbReference>
<dbReference type="AlphaFoldDB" id="A0A0A2V617"/>
<gene>
    <name evidence="2" type="ORF">PAAG_11500</name>
</gene>
<protein>
    <submittedName>
        <fullName evidence="2">Uncharacterized protein</fullName>
    </submittedName>
</protein>
<evidence type="ECO:0000313" key="3">
    <source>
        <dbReference type="Proteomes" id="UP000002059"/>
    </source>
</evidence>
<accession>A0A0A2V617</accession>